<dbReference type="EMBL" id="LAZR01003240">
    <property type="protein sequence ID" value="KKN20454.1"/>
    <property type="molecule type" value="Genomic_DNA"/>
</dbReference>
<evidence type="ECO:0000313" key="1">
    <source>
        <dbReference type="EMBL" id="KKN20454.1"/>
    </source>
</evidence>
<reference evidence="1" key="1">
    <citation type="journal article" date="2015" name="Nature">
        <title>Complex archaea that bridge the gap between prokaryotes and eukaryotes.</title>
        <authorList>
            <person name="Spang A."/>
            <person name="Saw J.H."/>
            <person name="Jorgensen S.L."/>
            <person name="Zaremba-Niedzwiedzka K."/>
            <person name="Martijn J."/>
            <person name="Lind A.E."/>
            <person name="van Eijk R."/>
            <person name="Schleper C."/>
            <person name="Guy L."/>
            <person name="Ettema T.J."/>
        </authorList>
    </citation>
    <scope>NUCLEOTIDE SEQUENCE</scope>
</reference>
<dbReference type="AlphaFoldDB" id="A0A0F9NR80"/>
<protein>
    <submittedName>
        <fullName evidence="1">Uncharacterized protein</fullName>
    </submittedName>
</protein>
<sequence length="92" mass="9659">MPPDTNPQDPAALLERVRVLPPCDSCAEGCPDPALLPLLEALDLRRAAIARSDECRRAVGFLTQDCHDAEEIATVAENKALAAVAAALGAPE</sequence>
<comment type="caution">
    <text evidence="1">The sequence shown here is derived from an EMBL/GenBank/DDBJ whole genome shotgun (WGS) entry which is preliminary data.</text>
</comment>
<name>A0A0F9NR80_9ZZZZ</name>
<organism evidence="1">
    <name type="scientific">marine sediment metagenome</name>
    <dbReference type="NCBI Taxonomy" id="412755"/>
    <lineage>
        <taxon>unclassified sequences</taxon>
        <taxon>metagenomes</taxon>
        <taxon>ecological metagenomes</taxon>
    </lineage>
</organism>
<proteinExistence type="predicted"/>
<accession>A0A0F9NR80</accession>
<gene>
    <name evidence="1" type="ORF">LCGC14_0935350</name>
</gene>